<keyword evidence="4" id="KW-0804">Transcription</keyword>
<evidence type="ECO:0000256" key="3">
    <source>
        <dbReference type="ARBA" id="ARBA00023015"/>
    </source>
</evidence>
<dbReference type="InterPro" id="IPR050815">
    <property type="entry name" value="TF_fung"/>
</dbReference>
<dbReference type="PANTHER" id="PTHR47338:SF10">
    <property type="entry name" value="TRANSCRIPTION FACTOR DOMAIN-CONTAINING PROTEIN-RELATED"/>
    <property type="match status" value="1"/>
</dbReference>
<dbReference type="GO" id="GO:0008270">
    <property type="term" value="F:zinc ion binding"/>
    <property type="evidence" value="ECO:0007669"/>
    <property type="project" value="InterPro"/>
</dbReference>
<dbReference type="EMBL" id="PVQB02000531">
    <property type="protein sequence ID" value="KAF4335816.1"/>
    <property type="molecule type" value="Genomic_DNA"/>
</dbReference>
<keyword evidence="3" id="KW-0805">Transcription regulation</keyword>
<evidence type="ECO:0000313" key="8">
    <source>
        <dbReference type="Proteomes" id="UP000730481"/>
    </source>
</evidence>
<evidence type="ECO:0000259" key="6">
    <source>
        <dbReference type="Pfam" id="PF04082"/>
    </source>
</evidence>
<comment type="subcellular location">
    <subcellularLocation>
        <location evidence="1">Nucleus</location>
    </subcellularLocation>
</comment>
<dbReference type="GO" id="GO:0000981">
    <property type="term" value="F:DNA-binding transcription factor activity, RNA polymerase II-specific"/>
    <property type="evidence" value="ECO:0007669"/>
    <property type="project" value="InterPro"/>
</dbReference>
<gene>
    <name evidence="7" type="ORF">FBEOM_10343</name>
</gene>
<dbReference type="PANTHER" id="PTHR47338">
    <property type="entry name" value="ZN(II)2CYS6 TRANSCRIPTION FACTOR (EUROFUNG)-RELATED"/>
    <property type="match status" value="1"/>
</dbReference>
<dbReference type="AlphaFoldDB" id="A0A9P5DSR0"/>
<reference evidence="7" key="1">
    <citation type="journal article" date="2017" name="Mycologia">
        <title>Fusarium algeriense, sp. nov., a novel toxigenic crown rot pathogen of durum wheat from Algeria is nested in the Fusarium burgessii species complex.</title>
        <authorList>
            <person name="Laraba I."/>
            <person name="Keddad A."/>
            <person name="Boureghda H."/>
            <person name="Abdallah N."/>
            <person name="Vaughan M.M."/>
            <person name="Proctor R.H."/>
            <person name="Busman M."/>
            <person name="O'Donnell K."/>
        </authorList>
    </citation>
    <scope>NUCLEOTIDE SEQUENCE</scope>
    <source>
        <strain evidence="7">NRRL 25174</strain>
    </source>
</reference>
<keyword evidence="8" id="KW-1185">Reference proteome</keyword>
<evidence type="ECO:0000256" key="5">
    <source>
        <dbReference type="ARBA" id="ARBA00023242"/>
    </source>
</evidence>
<sequence>MPFSNRFHATDPKSDAILVSHRALVALNVASYAPTPQRVVGLGQLRVPDEDHAQLRAYVVEKEDILEDTFQGDSISADAASLAAAFSDIPPQSPETLATSHPSITLSDHASHDLTILPEEEAYLADEYFKSINEAIPLFSKETVIVSREILSACSRDLVEALLLITAKLLDFKFASTPFGLDSRIDQILSATSLQEDTAGDFPTLDSFRKFCLLAFYEFHQFPGQQAWMRIGKLVRLAYWMGLDRLDIIQSVSIEWSSVSDKDLQDWKLIWWCVYRLDSCYYLPEGDDWTLSWQRVLEICQNVAGIAEKWDSNYTLTVDPAVAFISFTALIFLDVHKKYTEATNTHLISEIENCELLLLLQLEQFSSHWKLPSLLIRKSQPPKLCIP</sequence>
<reference evidence="7" key="2">
    <citation type="submission" date="2020-02" db="EMBL/GenBank/DDBJ databases">
        <title>Identification and distribution of gene clusters putatively required for synthesis of sphingolipid metabolism inhibitors in phylogenetically diverse species of the filamentous fungus Fusarium.</title>
        <authorList>
            <person name="Kim H.-S."/>
            <person name="Busman M."/>
            <person name="Brown D.W."/>
            <person name="Divon H."/>
            <person name="Uhlig S."/>
            <person name="Proctor R.H."/>
        </authorList>
    </citation>
    <scope>NUCLEOTIDE SEQUENCE</scope>
    <source>
        <strain evidence="7">NRRL 25174</strain>
    </source>
</reference>
<dbReference type="Pfam" id="PF04082">
    <property type="entry name" value="Fungal_trans"/>
    <property type="match status" value="1"/>
</dbReference>
<evidence type="ECO:0000313" key="7">
    <source>
        <dbReference type="EMBL" id="KAF4335816.1"/>
    </source>
</evidence>
<comment type="caution">
    <text evidence="7">The sequence shown here is derived from an EMBL/GenBank/DDBJ whole genome shotgun (WGS) entry which is preliminary data.</text>
</comment>
<dbReference type="OrthoDB" id="3362851at2759"/>
<dbReference type="GO" id="GO:0003677">
    <property type="term" value="F:DNA binding"/>
    <property type="evidence" value="ECO:0007669"/>
    <property type="project" value="InterPro"/>
</dbReference>
<dbReference type="CDD" id="cd12148">
    <property type="entry name" value="fungal_TF_MHR"/>
    <property type="match status" value="1"/>
</dbReference>
<dbReference type="Proteomes" id="UP000730481">
    <property type="component" value="Unassembled WGS sequence"/>
</dbReference>
<feature type="domain" description="Xylanolytic transcriptional activator regulatory" evidence="6">
    <location>
        <begin position="126"/>
        <end position="283"/>
    </location>
</feature>
<keyword evidence="2" id="KW-0479">Metal-binding</keyword>
<evidence type="ECO:0000256" key="4">
    <source>
        <dbReference type="ARBA" id="ARBA00023163"/>
    </source>
</evidence>
<protein>
    <submittedName>
        <fullName evidence="7">Fungal specific transcription factor factor</fullName>
    </submittedName>
</protein>
<accession>A0A9P5DSR0</accession>
<organism evidence="7 8">
    <name type="scientific">Fusarium beomiforme</name>
    <dbReference type="NCBI Taxonomy" id="44412"/>
    <lineage>
        <taxon>Eukaryota</taxon>
        <taxon>Fungi</taxon>
        <taxon>Dikarya</taxon>
        <taxon>Ascomycota</taxon>
        <taxon>Pezizomycotina</taxon>
        <taxon>Sordariomycetes</taxon>
        <taxon>Hypocreomycetidae</taxon>
        <taxon>Hypocreales</taxon>
        <taxon>Nectriaceae</taxon>
        <taxon>Fusarium</taxon>
        <taxon>Fusarium burgessii species complex</taxon>
    </lineage>
</organism>
<keyword evidence="5" id="KW-0539">Nucleus</keyword>
<proteinExistence type="predicted"/>
<dbReference type="GO" id="GO:0006351">
    <property type="term" value="P:DNA-templated transcription"/>
    <property type="evidence" value="ECO:0007669"/>
    <property type="project" value="InterPro"/>
</dbReference>
<evidence type="ECO:0000256" key="2">
    <source>
        <dbReference type="ARBA" id="ARBA00022723"/>
    </source>
</evidence>
<dbReference type="GO" id="GO:0005634">
    <property type="term" value="C:nucleus"/>
    <property type="evidence" value="ECO:0007669"/>
    <property type="project" value="UniProtKB-SubCell"/>
</dbReference>
<name>A0A9P5DSR0_9HYPO</name>
<evidence type="ECO:0000256" key="1">
    <source>
        <dbReference type="ARBA" id="ARBA00004123"/>
    </source>
</evidence>
<dbReference type="InterPro" id="IPR007219">
    <property type="entry name" value="XnlR_reg_dom"/>
</dbReference>